<evidence type="ECO:0000313" key="2">
    <source>
        <dbReference type="Proteomes" id="UP000636800"/>
    </source>
</evidence>
<keyword evidence="2" id="KW-1185">Reference proteome</keyword>
<dbReference type="EMBL" id="JADCNL010000011">
    <property type="protein sequence ID" value="KAG0461441.1"/>
    <property type="molecule type" value="Genomic_DNA"/>
</dbReference>
<name>A0A835UJA0_VANPL</name>
<comment type="caution">
    <text evidence="1">The sequence shown here is derived from an EMBL/GenBank/DDBJ whole genome shotgun (WGS) entry which is preliminary data.</text>
</comment>
<dbReference type="AlphaFoldDB" id="A0A835UJA0"/>
<organism evidence="1 2">
    <name type="scientific">Vanilla planifolia</name>
    <name type="common">Vanilla</name>
    <dbReference type="NCBI Taxonomy" id="51239"/>
    <lineage>
        <taxon>Eukaryota</taxon>
        <taxon>Viridiplantae</taxon>
        <taxon>Streptophyta</taxon>
        <taxon>Embryophyta</taxon>
        <taxon>Tracheophyta</taxon>
        <taxon>Spermatophyta</taxon>
        <taxon>Magnoliopsida</taxon>
        <taxon>Liliopsida</taxon>
        <taxon>Asparagales</taxon>
        <taxon>Orchidaceae</taxon>
        <taxon>Vanilloideae</taxon>
        <taxon>Vanilleae</taxon>
        <taxon>Vanilla</taxon>
    </lineage>
</organism>
<reference evidence="1 2" key="1">
    <citation type="journal article" date="2020" name="Nat. Food">
        <title>A phased Vanilla planifolia genome enables genetic improvement of flavour and production.</title>
        <authorList>
            <person name="Hasing T."/>
            <person name="Tang H."/>
            <person name="Brym M."/>
            <person name="Khazi F."/>
            <person name="Huang T."/>
            <person name="Chambers A.H."/>
        </authorList>
    </citation>
    <scope>NUCLEOTIDE SEQUENCE [LARGE SCALE GENOMIC DNA]</scope>
    <source>
        <tissue evidence="1">Leaf</tissue>
    </source>
</reference>
<proteinExistence type="predicted"/>
<dbReference type="OrthoDB" id="206201at2759"/>
<accession>A0A835UJA0</accession>
<sequence length="83" mass="9033">MLNLIWMLGSSSPSRSPKRASIMCRAHGRSANDGCTHFTQATQCGWSVHGASCSLLAAFESLVYSRFSDTPSSSACKMREEDE</sequence>
<protein>
    <submittedName>
        <fullName evidence="1">Uncharacterized protein</fullName>
    </submittedName>
</protein>
<gene>
    <name evidence="1" type="ORF">HPP92_021738</name>
</gene>
<dbReference type="Proteomes" id="UP000636800">
    <property type="component" value="Chromosome 11"/>
</dbReference>
<evidence type="ECO:0000313" key="1">
    <source>
        <dbReference type="EMBL" id="KAG0461441.1"/>
    </source>
</evidence>